<sequence length="164" mass="19058">MLVFFKDADSVYDPEAIHVEWSSIELESPMTADECPKPSFVVPQLSGHIYRTNEYPESWDVFEQEGHYQCYLFPTTQASKIGRETFFTQHDARGAGEELICTLNSVHPSKSKWPFIDLEELPDDWDKPDDHYGWGKYRMMFADVGCLYFVIDEDGNVSWSMDSY</sequence>
<reference evidence="1 2" key="1">
    <citation type="submission" date="2019-02" db="EMBL/GenBank/DDBJ databases">
        <title>Deep-cultivation of Planctomycetes and their phenomic and genomic characterization uncovers novel biology.</title>
        <authorList>
            <person name="Wiegand S."/>
            <person name="Jogler M."/>
            <person name="Boedeker C."/>
            <person name="Pinto D."/>
            <person name="Vollmers J."/>
            <person name="Rivas-Marin E."/>
            <person name="Kohn T."/>
            <person name="Peeters S.H."/>
            <person name="Heuer A."/>
            <person name="Rast P."/>
            <person name="Oberbeckmann S."/>
            <person name="Bunk B."/>
            <person name="Jeske O."/>
            <person name="Meyerdierks A."/>
            <person name="Storesund J.E."/>
            <person name="Kallscheuer N."/>
            <person name="Luecker S."/>
            <person name="Lage O.M."/>
            <person name="Pohl T."/>
            <person name="Merkel B.J."/>
            <person name="Hornburger P."/>
            <person name="Mueller R.-W."/>
            <person name="Bruemmer F."/>
            <person name="Labrenz M."/>
            <person name="Spormann A.M."/>
            <person name="Op den Camp H."/>
            <person name="Overmann J."/>
            <person name="Amann R."/>
            <person name="Jetten M.S.M."/>
            <person name="Mascher T."/>
            <person name="Medema M.H."/>
            <person name="Devos D.P."/>
            <person name="Kaster A.-K."/>
            <person name="Ovreas L."/>
            <person name="Rohde M."/>
            <person name="Galperin M.Y."/>
            <person name="Jogler C."/>
        </authorList>
    </citation>
    <scope>NUCLEOTIDE SEQUENCE [LARGE SCALE GENOMIC DNA]</scope>
    <source>
        <strain evidence="1 2">Pla175</strain>
    </source>
</reference>
<gene>
    <name evidence="1" type="ORF">Pla175_04890</name>
</gene>
<protein>
    <submittedName>
        <fullName evidence="1">Uncharacterized protein</fullName>
    </submittedName>
</protein>
<keyword evidence="2" id="KW-1185">Reference proteome</keyword>
<organism evidence="1 2">
    <name type="scientific">Pirellulimonas nuda</name>
    <dbReference type="NCBI Taxonomy" id="2528009"/>
    <lineage>
        <taxon>Bacteria</taxon>
        <taxon>Pseudomonadati</taxon>
        <taxon>Planctomycetota</taxon>
        <taxon>Planctomycetia</taxon>
        <taxon>Pirellulales</taxon>
        <taxon>Lacipirellulaceae</taxon>
        <taxon>Pirellulimonas</taxon>
    </lineage>
</organism>
<evidence type="ECO:0000313" key="2">
    <source>
        <dbReference type="Proteomes" id="UP000317429"/>
    </source>
</evidence>
<accession>A0A518D6M0</accession>
<dbReference type="EMBL" id="CP036291">
    <property type="protein sequence ID" value="QDU87133.1"/>
    <property type="molecule type" value="Genomic_DNA"/>
</dbReference>
<evidence type="ECO:0000313" key="1">
    <source>
        <dbReference type="EMBL" id="QDU87133.1"/>
    </source>
</evidence>
<name>A0A518D6M0_9BACT</name>
<dbReference type="AlphaFoldDB" id="A0A518D6M0"/>
<dbReference type="Proteomes" id="UP000317429">
    <property type="component" value="Chromosome"/>
</dbReference>
<dbReference type="Gene3D" id="2.30.320.10">
    <property type="entry name" value="YwqG-like"/>
    <property type="match status" value="1"/>
</dbReference>
<dbReference type="KEGG" id="pnd:Pla175_04890"/>
<proteinExistence type="predicted"/>